<evidence type="ECO:0000313" key="3">
    <source>
        <dbReference type="EMBL" id="TEW65072.1"/>
    </source>
</evidence>
<feature type="domain" description="Glycosyl transferase family 1" evidence="1">
    <location>
        <begin position="196"/>
        <end position="336"/>
    </location>
</feature>
<evidence type="ECO:0000313" key="4">
    <source>
        <dbReference type="Proteomes" id="UP000297248"/>
    </source>
</evidence>
<dbReference type="AlphaFoldDB" id="A0A4Y8AAW5"/>
<dbReference type="Gene3D" id="3.40.50.2000">
    <property type="entry name" value="Glycogen Phosphorylase B"/>
    <property type="match status" value="2"/>
</dbReference>
<dbReference type="GO" id="GO:0016757">
    <property type="term" value="F:glycosyltransferase activity"/>
    <property type="evidence" value="ECO:0007669"/>
    <property type="project" value="InterPro"/>
</dbReference>
<dbReference type="Proteomes" id="UP000583101">
    <property type="component" value="Unassembled WGS sequence"/>
</dbReference>
<dbReference type="InterPro" id="IPR050194">
    <property type="entry name" value="Glycosyltransferase_grp1"/>
</dbReference>
<keyword evidence="5" id="KW-1185">Reference proteome</keyword>
<organism evidence="3 4">
    <name type="scientific">Mucilaginibacter phyllosphaerae</name>
    <dbReference type="NCBI Taxonomy" id="1812349"/>
    <lineage>
        <taxon>Bacteria</taxon>
        <taxon>Pseudomonadati</taxon>
        <taxon>Bacteroidota</taxon>
        <taxon>Sphingobacteriia</taxon>
        <taxon>Sphingobacteriales</taxon>
        <taxon>Sphingobacteriaceae</taxon>
        <taxon>Mucilaginibacter</taxon>
    </lineage>
</organism>
<accession>A0A4Y8AAW5</accession>
<reference evidence="3" key="2">
    <citation type="submission" date="2019-03" db="EMBL/GenBank/DDBJ databases">
        <authorList>
            <person name="Yan Y.-Q."/>
            <person name="Du Z.-J."/>
        </authorList>
    </citation>
    <scope>NUCLEOTIDE SEQUENCE</scope>
    <source>
        <strain evidence="3">PP-F2FG21</strain>
    </source>
</reference>
<dbReference type="PANTHER" id="PTHR45947">
    <property type="entry name" value="SULFOQUINOVOSYL TRANSFERASE SQD2"/>
    <property type="match status" value="1"/>
</dbReference>
<dbReference type="EMBL" id="SNQG01000005">
    <property type="protein sequence ID" value="TEW65072.1"/>
    <property type="molecule type" value="Genomic_DNA"/>
</dbReference>
<dbReference type="EMBL" id="JACIEG010000004">
    <property type="protein sequence ID" value="MBB3969688.1"/>
    <property type="molecule type" value="Genomic_DNA"/>
</dbReference>
<proteinExistence type="predicted"/>
<dbReference type="RefSeq" id="WP_134337147.1">
    <property type="nucleotide sequence ID" value="NZ_BMCZ01000005.1"/>
</dbReference>
<sequence length="390" mass="43795">MKIAIVHDKLVCKGGAEQVVLSFHNAFPDAPIYTLAYDADNTYPEFKACRVKTSWFGRIIKSEKNVKRLYFPLGVLAMQQLDVTGYDVVLQSATHCAKYVKTSPASLVITYCHNPFRLVWSTESYEVMLRTNGIKKFLYQQAIAILKHIDVFFANRTNWYITNSAEVRSRIKAAYAPQNEITVINPSVKCSNFYVSNTEGGYYLIVSRFESYKRVNLVINAFNQMPHKRLVVVGKGSREDELKGIAGPNITFLNGLKANELADIYANCKALVFPQLEDYGITPLEANAAGRPVIAYAKGGVLETMIPYTTNSLKCTAVFFDEQTEEALIKAVNLFETLLFDAAFIRSHAELFDEFAFVNKIKEFVTQKYGQKNTQADTRVAPADITTVAV</sequence>
<dbReference type="PANTHER" id="PTHR45947:SF3">
    <property type="entry name" value="SULFOQUINOVOSYL TRANSFERASE SQD2"/>
    <property type="match status" value="1"/>
</dbReference>
<dbReference type="SUPFAM" id="SSF53756">
    <property type="entry name" value="UDP-Glycosyltransferase/glycogen phosphorylase"/>
    <property type="match status" value="1"/>
</dbReference>
<name>A0A4Y8AAW5_9SPHI</name>
<dbReference type="Pfam" id="PF00534">
    <property type="entry name" value="Glycos_transf_1"/>
    <property type="match status" value="1"/>
</dbReference>
<evidence type="ECO:0000313" key="2">
    <source>
        <dbReference type="EMBL" id="MBB3969688.1"/>
    </source>
</evidence>
<evidence type="ECO:0000313" key="5">
    <source>
        <dbReference type="Proteomes" id="UP000583101"/>
    </source>
</evidence>
<dbReference type="Proteomes" id="UP000297248">
    <property type="component" value="Unassembled WGS sequence"/>
</dbReference>
<reference evidence="3 4" key="1">
    <citation type="journal article" date="2016" name="Int. J. Syst. Evol. Microbiol.">
        <title>Proposal of Mucilaginibacter phyllosphaerae sp. nov. isolated from the phyllosphere of Galium album.</title>
        <authorList>
            <person name="Aydogan E.L."/>
            <person name="Busse H.J."/>
            <person name="Moser G."/>
            <person name="Muller C."/>
            <person name="Kampfer P."/>
            <person name="Glaeser S.P."/>
        </authorList>
    </citation>
    <scope>NUCLEOTIDE SEQUENCE [LARGE SCALE GENOMIC DNA]</scope>
    <source>
        <strain evidence="3 4">PP-F2FG21</strain>
    </source>
</reference>
<protein>
    <submittedName>
        <fullName evidence="3">Glycosyltransferase family 4 protein</fullName>
    </submittedName>
    <submittedName>
        <fullName evidence="2">Glycosyltransferase involved in cell wall biosynthesis</fullName>
    </submittedName>
</protein>
<dbReference type="OrthoDB" id="9768685at2"/>
<reference evidence="2 5" key="3">
    <citation type="submission" date="2020-08" db="EMBL/GenBank/DDBJ databases">
        <title>Genomic Encyclopedia of Type Strains, Phase IV (KMG-IV): sequencing the most valuable type-strain genomes for metagenomic binning, comparative biology and taxonomic classification.</title>
        <authorList>
            <person name="Goeker M."/>
        </authorList>
    </citation>
    <scope>NUCLEOTIDE SEQUENCE [LARGE SCALE GENOMIC DNA]</scope>
    <source>
        <strain evidence="2 5">DSM 100995</strain>
    </source>
</reference>
<dbReference type="InterPro" id="IPR001296">
    <property type="entry name" value="Glyco_trans_1"/>
</dbReference>
<evidence type="ECO:0000259" key="1">
    <source>
        <dbReference type="Pfam" id="PF00534"/>
    </source>
</evidence>
<keyword evidence="3" id="KW-0808">Transferase</keyword>
<gene>
    <name evidence="3" type="ORF">E2R65_14240</name>
    <name evidence="2" type="ORF">GGR35_002301</name>
</gene>
<comment type="caution">
    <text evidence="3">The sequence shown here is derived from an EMBL/GenBank/DDBJ whole genome shotgun (WGS) entry which is preliminary data.</text>
</comment>